<keyword evidence="3" id="KW-1185">Reference proteome</keyword>
<dbReference type="Pfam" id="PF13588">
    <property type="entry name" value="HSDR_N_2"/>
    <property type="match status" value="1"/>
</dbReference>
<dbReference type="KEGG" id="hpse:HPF_12405"/>
<dbReference type="InterPro" id="IPR027417">
    <property type="entry name" value="P-loop_NTPase"/>
</dbReference>
<reference evidence="2 3" key="1">
    <citation type="submission" date="2019-03" db="EMBL/GenBank/DDBJ databases">
        <authorList>
            <person name="Sebastian G."/>
            <person name="Baumann P."/>
            <person name="Ruckert C."/>
            <person name="Kalinowski J."/>
            <person name="Nebel B."/>
            <person name="Takors R."/>
            <person name="Blombach B."/>
        </authorList>
    </citation>
    <scope>NUCLEOTIDE SEQUENCE [LARGE SCALE GENOMIC DNA]</scope>
    <source>
        <strain evidence="2 3">DSM 1084</strain>
    </source>
</reference>
<dbReference type="Proteomes" id="UP000293912">
    <property type="component" value="Chromosome"/>
</dbReference>
<dbReference type="InterPro" id="IPR029464">
    <property type="entry name" value="HSDR_N"/>
</dbReference>
<evidence type="ECO:0000313" key="2">
    <source>
        <dbReference type="EMBL" id="QBM28493.1"/>
    </source>
</evidence>
<evidence type="ECO:0000313" key="3">
    <source>
        <dbReference type="Proteomes" id="UP000293912"/>
    </source>
</evidence>
<feature type="domain" description="Type I restriction enzyme R protein N-terminal" evidence="1">
    <location>
        <begin position="55"/>
        <end position="116"/>
    </location>
</feature>
<proteinExistence type="predicted"/>
<name>A0A4V1ABM6_HYDPS</name>
<organism evidence="2 3">
    <name type="scientific">Hydrogenophaga pseudoflava</name>
    <name type="common">Pseudomonas carboxydoflava</name>
    <dbReference type="NCBI Taxonomy" id="47421"/>
    <lineage>
        <taxon>Bacteria</taxon>
        <taxon>Pseudomonadati</taxon>
        <taxon>Pseudomonadota</taxon>
        <taxon>Betaproteobacteria</taxon>
        <taxon>Burkholderiales</taxon>
        <taxon>Comamonadaceae</taxon>
        <taxon>Hydrogenophaga</taxon>
    </lineage>
</organism>
<dbReference type="RefSeq" id="WP_165961699.1">
    <property type="nucleotide sequence ID" value="NZ_CP037867.1"/>
</dbReference>
<dbReference type="AlphaFoldDB" id="A0A4V1ABM6"/>
<evidence type="ECO:0000259" key="1">
    <source>
        <dbReference type="Pfam" id="PF13588"/>
    </source>
</evidence>
<protein>
    <recommendedName>
        <fullName evidence="1">Type I restriction enzyme R protein N-terminal domain-containing protein</fullName>
    </recommendedName>
</protein>
<gene>
    <name evidence="2" type="ORF">HPF_12405</name>
</gene>
<dbReference type="EMBL" id="CP037867">
    <property type="protein sequence ID" value="QBM28493.1"/>
    <property type="molecule type" value="Genomic_DNA"/>
</dbReference>
<dbReference type="SUPFAM" id="SSF52540">
    <property type="entry name" value="P-loop containing nucleoside triphosphate hydrolases"/>
    <property type="match status" value="1"/>
</dbReference>
<accession>A0A4V1ABM6</accession>
<sequence length="775" mass="85169">MTITTTQPPEAEFEARIDATLERVFPGVTQLRHQSRFKLRVGRTVLEAGAANYVEGHADIIVYRGDVAVAVLELKREGLALTADDEAQGRSYALLAQAPIVVITNGTDTRIYQTHDMKRLSGATVDEVELARRIEAAATAAQSGVTSAVSKLLGTDLGQSAVAAITSGELEELTGDWNSGERFVDRFLVPRQATRDLRTALRSGPHKVLLLAGPPLSGKSSVLRELALKSHDEPWNILFIEGGSCSEGLFRRLANVLAMQFGWPATPDESRVWLRQLASQSQRTLILCLDSLPTANPAMASELDEMLTTFGERMRIVVAVDENDVDGLTLKPNGRERTRLGRHSGLVKFGNYDDDEFEVAKRELWALGGGLVDGAQYAPELRAPWVLRAAVASGMHGNPPEKVVMLPPLLGAEMFEVADERFDSLGELRDDFRRLAVAYLEDLNTHRHHGDVLAAMYLFSIRQEVVKEHIERDAIRDLTRAGLIRRGKAFSGDTVYVVRVPELFGFEVAARLAALLPRRVSKSADDAAKWIIQTCARMPLGDAIGARAISRAIHDLGSAGYLVLINGLLKQPSSRQQLGAGARMVTLMPDHGLVDIEVGDNGTLTLRSRAKNGAPVQVEVDDEDLTTTTSMDGWLILSQMREFRLAFVDNEEELSNVAATLLLELGTCPMVLRRPSRNLEGFHSHEIDGAEMSCFRNGIAEPVVWAMSELLLHDIQGVDRDAWVQAAAASDCPPLIHRLGLALTHIARLQGKSEWATDMMERFYRPAWSALPSFH</sequence>